<dbReference type="Proteomes" id="UP000019666">
    <property type="component" value="Unassembled WGS sequence"/>
</dbReference>
<feature type="transmembrane region" description="Helical" evidence="7">
    <location>
        <begin position="128"/>
        <end position="150"/>
    </location>
</feature>
<keyword evidence="3 7" id="KW-0812">Transmembrane</keyword>
<evidence type="ECO:0000313" key="9">
    <source>
        <dbReference type="Proteomes" id="UP000019666"/>
    </source>
</evidence>
<dbReference type="EMBL" id="AOSK01000030">
    <property type="protein sequence ID" value="EYD77393.1"/>
    <property type="molecule type" value="Genomic_DNA"/>
</dbReference>
<dbReference type="HOGENOM" id="CLU_1271506_0_0_5"/>
<evidence type="ECO:0000256" key="6">
    <source>
        <dbReference type="SAM" id="MobiDB-lite"/>
    </source>
</evidence>
<dbReference type="GO" id="GO:0005886">
    <property type="term" value="C:plasma membrane"/>
    <property type="evidence" value="ECO:0007669"/>
    <property type="project" value="UniProtKB-SubCell"/>
</dbReference>
<dbReference type="InterPro" id="IPR001851">
    <property type="entry name" value="ABC_transp_permease"/>
</dbReference>
<evidence type="ECO:0000256" key="7">
    <source>
        <dbReference type="SAM" id="Phobius"/>
    </source>
</evidence>
<keyword evidence="9" id="KW-1185">Reference proteome</keyword>
<keyword evidence="4 7" id="KW-1133">Transmembrane helix</keyword>
<proteinExistence type="predicted"/>
<dbReference type="AlphaFoldDB" id="A0A017HT99"/>
<comment type="subcellular location">
    <subcellularLocation>
        <location evidence="1">Cell membrane</location>
        <topology evidence="1">Multi-pass membrane protein</topology>
    </subcellularLocation>
</comment>
<dbReference type="PANTHER" id="PTHR32196">
    <property type="entry name" value="ABC TRANSPORTER PERMEASE PROTEIN YPHD-RELATED-RELATED"/>
    <property type="match status" value="1"/>
</dbReference>
<feature type="transmembrane region" description="Helical" evidence="7">
    <location>
        <begin position="87"/>
        <end position="107"/>
    </location>
</feature>
<evidence type="ECO:0000313" key="8">
    <source>
        <dbReference type="EMBL" id="EYD77393.1"/>
    </source>
</evidence>
<feature type="region of interest" description="Disordered" evidence="6">
    <location>
        <begin position="198"/>
        <end position="217"/>
    </location>
</feature>
<dbReference type="Pfam" id="PF02653">
    <property type="entry name" value="BPD_transp_2"/>
    <property type="match status" value="1"/>
</dbReference>
<evidence type="ECO:0000256" key="4">
    <source>
        <dbReference type="ARBA" id="ARBA00022989"/>
    </source>
</evidence>
<feature type="compositionally biased region" description="Polar residues" evidence="6">
    <location>
        <begin position="199"/>
        <end position="217"/>
    </location>
</feature>
<sequence length="217" mass="21638">MPGFTSLTTAGLALDRAASIGLLAIGLTVLLAAGQIDLSGGAVFAVSGIVAMALQPSFGIGPSALVGTAAGLLAGFVNGIVVVGFGINSLVATLATLLAFRALGHWITDSQPMSGTDIMFSLTISQMFLGVLTLRAGMFLALLVLLHVWLTRAVGGRSLLALGSSPAAATASGLHAGRMMIAAFAFAGLLAGVAGCSRASRSTPGLRSSAPTSPSWR</sequence>
<accession>A0A017HT99</accession>
<evidence type="ECO:0000256" key="2">
    <source>
        <dbReference type="ARBA" id="ARBA00022475"/>
    </source>
</evidence>
<dbReference type="STRING" id="442562.Rumeso_01100"/>
<keyword evidence="5 7" id="KW-0472">Membrane</keyword>
<evidence type="ECO:0000256" key="5">
    <source>
        <dbReference type="ARBA" id="ARBA00023136"/>
    </source>
</evidence>
<feature type="transmembrane region" description="Helical" evidence="7">
    <location>
        <begin position="179"/>
        <end position="197"/>
    </location>
</feature>
<evidence type="ECO:0000256" key="3">
    <source>
        <dbReference type="ARBA" id="ARBA00022692"/>
    </source>
</evidence>
<dbReference type="GO" id="GO:0022857">
    <property type="term" value="F:transmembrane transporter activity"/>
    <property type="evidence" value="ECO:0007669"/>
    <property type="project" value="InterPro"/>
</dbReference>
<evidence type="ECO:0000256" key="1">
    <source>
        <dbReference type="ARBA" id="ARBA00004651"/>
    </source>
</evidence>
<dbReference type="PANTHER" id="PTHR32196:SF72">
    <property type="entry name" value="RIBOSE IMPORT PERMEASE PROTEIN RBSC"/>
    <property type="match status" value="1"/>
</dbReference>
<gene>
    <name evidence="8" type="ORF">Rumeso_01100</name>
</gene>
<feature type="transmembrane region" description="Helical" evidence="7">
    <location>
        <begin position="20"/>
        <end position="46"/>
    </location>
</feature>
<organism evidence="8 9">
    <name type="scientific">Rubellimicrobium mesophilum DSM 19309</name>
    <dbReference type="NCBI Taxonomy" id="442562"/>
    <lineage>
        <taxon>Bacteria</taxon>
        <taxon>Pseudomonadati</taxon>
        <taxon>Pseudomonadota</taxon>
        <taxon>Alphaproteobacteria</taxon>
        <taxon>Rhodobacterales</taxon>
        <taxon>Roseobacteraceae</taxon>
        <taxon>Rubellimicrobium</taxon>
    </lineage>
</organism>
<reference evidence="8 9" key="1">
    <citation type="submission" date="2013-02" db="EMBL/GenBank/DDBJ databases">
        <authorList>
            <person name="Fiebig A."/>
            <person name="Goeker M."/>
            <person name="Klenk H.-P.P."/>
        </authorList>
    </citation>
    <scope>NUCLEOTIDE SEQUENCE [LARGE SCALE GENOMIC DNA]</scope>
    <source>
        <strain evidence="8 9">DSM 19309</strain>
    </source>
</reference>
<name>A0A017HT99_9RHOB</name>
<comment type="caution">
    <text evidence="8">The sequence shown here is derived from an EMBL/GenBank/DDBJ whole genome shotgun (WGS) entry which is preliminary data.</text>
</comment>
<protein>
    <submittedName>
        <fullName evidence="8">ABC transporter, membrane spanning protein (Ribose)</fullName>
    </submittedName>
</protein>
<keyword evidence="2" id="KW-1003">Cell membrane</keyword>